<dbReference type="Pfam" id="PF00392">
    <property type="entry name" value="GntR"/>
    <property type="match status" value="1"/>
</dbReference>
<dbReference type="EMBL" id="JAROCE010000002">
    <property type="protein sequence ID" value="MFM2720672.1"/>
    <property type="molecule type" value="Genomic_DNA"/>
</dbReference>
<dbReference type="InterPro" id="IPR000524">
    <property type="entry name" value="Tscrpt_reg_HTH_GntR"/>
</dbReference>
<accession>A0ABW9GII5</accession>
<keyword evidence="3" id="KW-0804">Transcription</keyword>
<feature type="domain" description="HTH gntR-type" evidence="4">
    <location>
        <begin position="8"/>
        <end position="75"/>
    </location>
</feature>
<dbReference type="RefSeq" id="WP_408905521.1">
    <property type="nucleotide sequence ID" value="NZ_JAROCE010000002.1"/>
</dbReference>
<evidence type="ECO:0000259" key="4">
    <source>
        <dbReference type="PROSITE" id="PS50949"/>
    </source>
</evidence>
<gene>
    <name evidence="5" type="ORF">P5G46_09175</name>
</gene>
<dbReference type="CDD" id="cd07377">
    <property type="entry name" value="WHTH_GntR"/>
    <property type="match status" value="1"/>
</dbReference>
<protein>
    <submittedName>
        <fullName evidence="5">GntR family transcriptional regulator</fullName>
    </submittedName>
</protein>
<sequence length="205" mass="22818">MDARRQPSALVDEAYAALGEAIVDGRLRPGDRLRDVELAAHMGISRTPVREALQRLAAIRLVEISPHRFTRVTTPTAQEMSDMRDYAVHMIAMTMHLALPRCSDEDIAEGARLFGDVARAAREKSSPAYVDAGFALLAHFTRAADNIVLRETLKQTEFVVRRNLRGWMCAGEGDCEELFASLGAAIRDRDTARSAHLWLTMHGLY</sequence>
<proteinExistence type="predicted"/>
<keyword evidence="1" id="KW-0805">Transcription regulation</keyword>
<dbReference type="Gene3D" id="1.20.120.530">
    <property type="entry name" value="GntR ligand-binding domain-like"/>
    <property type="match status" value="1"/>
</dbReference>
<name>A0ABW9GII5_9MICO</name>
<dbReference type="PANTHER" id="PTHR43537">
    <property type="entry name" value="TRANSCRIPTIONAL REGULATOR, GNTR FAMILY"/>
    <property type="match status" value="1"/>
</dbReference>
<dbReference type="InterPro" id="IPR036390">
    <property type="entry name" value="WH_DNA-bd_sf"/>
</dbReference>
<evidence type="ECO:0000313" key="5">
    <source>
        <dbReference type="EMBL" id="MFM2720672.1"/>
    </source>
</evidence>
<evidence type="ECO:0000256" key="1">
    <source>
        <dbReference type="ARBA" id="ARBA00023015"/>
    </source>
</evidence>
<reference evidence="5 6" key="1">
    <citation type="submission" date="2023-03" db="EMBL/GenBank/DDBJ databases">
        <title>MT1 and MT2 Draft Genomes of Novel Species.</title>
        <authorList>
            <person name="Venkateswaran K."/>
        </authorList>
    </citation>
    <scope>NUCLEOTIDE SEQUENCE [LARGE SCALE GENOMIC DNA]</scope>
    <source>
        <strain evidence="5 6">IF8SW-P5</strain>
    </source>
</reference>
<dbReference type="SMART" id="SM00345">
    <property type="entry name" value="HTH_GNTR"/>
    <property type="match status" value="1"/>
</dbReference>
<dbReference type="InterPro" id="IPR036388">
    <property type="entry name" value="WH-like_DNA-bd_sf"/>
</dbReference>
<evidence type="ECO:0000256" key="2">
    <source>
        <dbReference type="ARBA" id="ARBA00023125"/>
    </source>
</evidence>
<dbReference type="Pfam" id="PF07729">
    <property type="entry name" value="FCD"/>
    <property type="match status" value="1"/>
</dbReference>
<comment type="caution">
    <text evidence="5">The sequence shown here is derived from an EMBL/GenBank/DDBJ whole genome shotgun (WGS) entry which is preliminary data.</text>
</comment>
<evidence type="ECO:0000313" key="6">
    <source>
        <dbReference type="Proteomes" id="UP001630303"/>
    </source>
</evidence>
<dbReference type="PROSITE" id="PS50949">
    <property type="entry name" value="HTH_GNTR"/>
    <property type="match status" value="1"/>
</dbReference>
<dbReference type="PANTHER" id="PTHR43537:SF5">
    <property type="entry name" value="UXU OPERON TRANSCRIPTIONAL REGULATOR"/>
    <property type="match status" value="1"/>
</dbReference>
<evidence type="ECO:0000256" key="3">
    <source>
        <dbReference type="ARBA" id="ARBA00023163"/>
    </source>
</evidence>
<dbReference type="Gene3D" id="1.10.10.10">
    <property type="entry name" value="Winged helix-like DNA-binding domain superfamily/Winged helix DNA-binding domain"/>
    <property type="match status" value="1"/>
</dbReference>
<dbReference type="InterPro" id="IPR008920">
    <property type="entry name" value="TF_FadR/GntR_C"/>
</dbReference>
<keyword evidence="2" id="KW-0238">DNA-binding</keyword>
<keyword evidence="6" id="KW-1185">Reference proteome</keyword>
<dbReference type="SUPFAM" id="SSF46785">
    <property type="entry name" value="Winged helix' DNA-binding domain"/>
    <property type="match status" value="1"/>
</dbReference>
<dbReference type="Proteomes" id="UP001630303">
    <property type="component" value="Unassembled WGS sequence"/>
</dbReference>
<organism evidence="5 6">
    <name type="scientific">Microbacterium mcarthurae</name>
    <dbReference type="NCBI Taxonomy" id="3035918"/>
    <lineage>
        <taxon>Bacteria</taxon>
        <taxon>Bacillati</taxon>
        <taxon>Actinomycetota</taxon>
        <taxon>Actinomycetes</taxon>
        <taxon>Micrococcales</taxon>
        <taxon>Microbacteriaceae</taxon>
        <taxon>Microbacterium</taxon>
    </lineage>
</organism>
<dbReference type="InterPro" id="IPR011711">
    <property type="entry name" value="GntR_C"/>
</dbReference>